<accession>A0ACC2IQA8</accession>
<evidence type="ECO:0000313" key="1">
    <source>
        <dbReference type="EMBL" id="KAJ8117410.1"/>
    </source>
</evidence>
<keyword evidence="2" id="KW-1185">Reference proteome</keyword>
<sequence length="582" mass="66363">MGDFSSNAESFDIKDEPIENQRPLRVIVIGAGFSGIYTTTRLSQRLRNVSIQVYEQNEEVSGVWSMNRYPGLACDIPYPPKAYSYQFSFAPSPYWSSLYAPGPEIRRYMQDVAERYGANRFIKLSHAVQSCTWDEAQRKWVVTVRNLKTDEIIEDTANVVISAKGGLNQIMWPKIKNLNLYKGNLMHSGAWDENVNFTNKRVGVIGNGSSAIQIVPTIQKLDGVKVWNFARSPTWVSTSFGDAAMIKLGLDPGDTQCNHQEYMATHPDYFHKMRKTLEKEASSKYYFSLKNSESQEIALAKFQDHMRQRLAGRPDLIEAIIPTFAPGCRRLTPGPGYLESLKQDNVTFCNKRILEFNSTGLQLENREQIDLDVVICATGYDVQAPPTFKVEGRNGITLEQRWKPLPESYLAVTVDQFPNFFMIGGPNSNLGSGSLLSVFEAQGDYAVKIIRKLQKEDYETFEVRPERVADFSKYIDEYFKRTVYTDECSSWYRAHNNSDRIIALWPGSSLHCIEALRSPRWEDYVWESTGPSSNLLRWLGNGNSLLLSMGDPSWFIEEKYLDAPKEGKPEESEAYQQRPFSH</sequence>
<comment type="caution">
    <text evidence="1">The sequence shown here is derived from an EMBL/GenBank/DDBJ whole genome shotgun (WGS) entry which is preliminary data.</text>
</comment>
<name>A0ACC2IQA8_9PLEO</name>
<dbReference type="Proteomes" id="UP001153331">
    <property type="component" value="Unassembled WGS sequence"/>
</dbReference>
<evidence type="ECO:0000313" key="2">
    <source>
        <dbReference type="Proteomes" id="UP001153331"/>
    </source>
</evidence>
<reference evidence="1" key="1">
    <citation type="submission" date="2022-11" db="EMBL/GenBank/DDBJ databases">
        <title>Genome Sequence of Boeremia exigua.</title>
        <authorList>
            <person name="Buettner E."/>
        </authorList>
    </citation>
    <scope>NUCLEOTIDE SEQUENCE</scope>
    <source>
        <strain evidence="1">CU02</strain>
    </source>
</reference>
<organism evidence="1 2">
    <name type="scientific">Boeremia exigua</name>
    <dbReference type="NCBI Taxonomy" id="749465"/>
    <lineage>
        <taxon>Eukaryota</taxon>
        <taxon>Fungi</taxon>
        <taxon>Dikarya</taxon>
        <taxon>Ascomycota</taxon>
        <taxon>Pezizomycotina</taxon>
        <taxon>Dothideomycetes</taxon>
        <taxon>Pleosporomycetidae</taxon>
        <taxon>Pleosporales</taxon>
        <taxon>Pleosporineae</taxon>
        <taxon>Didymellaceae</taxon>
        <taxon>Boeremia</taxon>
    </lineage>
</organism>
<protein>
    <submittedName>
        <fullName evidence="1">Uncharacterized protein</fullName>
    </submittedName>
</protein>
<proteinExistence type="predicted"/>
<gene>
    <name evidence="1" type="ORF">OPT61_g1397</name>
</gene>
<dbReference type="EMBL" id="JAPHNI010000054">
    <property type="protein sequence ID" value="KAJ8117410.1"/>
    <property type="molecule type" value="Genomic_DNA"/>
</dbReference>